<accession>A0A2I1DIR8</accession>
<reference evidence="1 2" key="1">
    <citation type="submission" date="2017-03" db="EMBL/GenBank/DDBJ databases">
        <title>Draft genime sequence of the acidophilic sulfur-oxidizing bacterium Acidithiobacillus sp. SH, isolated from seawater.</title>
        <authorList>
            <person name="Sharmin S."/>
            <person name="Tokuhisa M."/>
            <person name="Kanao T."/>
            <person name="Kamimura K."/>
        </authorList>
    </citation>
    <scope>NUCLEOTIDE SEQUENCE [LARGE SCALE GENOMIC DNA]</scope>
    <source>
        <strain evidence="1 2">SH</strain>
    </source>
</reference>
<organism evidence="1 2">
    <name type="scientific">Acidithiobacillus marinus</name>
    <dbReference type="NCBI Taxonomy" id="187490"/>
    <lineage>
        <taxon>Bacteria</taxon>
        <taxon>Pseudomonadati</taxon>
        <taxon>Pseudomonadota</taxon>
        <taxon>Acidithiobacillia</taxon>
        <taxon>Acidithiobacillales</taxon>
        <taxon>Acidithiobacillaceae</taxon>
        <taxon>Acidithiobacillus</taxon>
    </lineage>
</organism>
<dbReference type="AlphaFoldDB" id="A0A2I1DIR8"/>
<evidence type="ECO:0000313" key="2">
    <source>
        <dbReference type="Proteomes" id="UP000234329"/>
    </source>
</evidence>
<protein>
    <submittedName>
        <fullName evidence="1">Uncharacterized protein</fullName>
    </submittedName>
</protein>
<sequence>MRAVSEWLGLLFAVLVVIYAYSIWQATPDYRPIEACRPVTFTTGIVSDLADAASTQVGGSAHGWMGDINNGCLSYTYNLFVKDQNS</sequence>
<gene>
    <name evidence="1" type="ORF">B1757_13315</name>
</gene>
<dbReference type="InParanoid" id="A0A2I1DIR8"/>
<keyword evidence="2" id="KW-1185">Reference proteome</keyword>
<name>A0A2I1DIR8_9PROT</name>
<dbReference type="EMBL" id="MXAV01000051">
    <property type="protein sequence ID" value="PKY09774.1"/>
    <property type="molecule type" value="Genomic_DNA"/>
</dbReference>
<dbReference type="Proteomes" id="UP000234329">
    <property type="component" value="Unassembled WGS sequence"/>
</dbReference>
<proteinExistence type="predicted"/>
<evidence type="ECO:0000313" key="1">
    <source>
        <dbReference type="EMBL" id="PKY09774.1"/>
    </source>
</evidence>
<dbReference type="RefSeq" id="WP_101538793.1">
    <property type="nucleotide sequence ID" value="NZ_MXAV01000051.1"/>
</dbReference>
<comment type="caution">
    <text evidence="1">The sequence shown here is derived from an EMBL/GenBank/DDBJ whole genome shotgun (WGS) entry which is preliminary data.</text>
</comment>